<dbReference type="PANTHER" id="PTHR46601:SF1">
    <property type="entry name" value="ADF-H DOMAIN-CONTAINING PROTEIN"/>
    <property type="match status" value="1"/>
</dbReference>
<feature type="compositionally biased region" description="Polar residues" evidence="1">
    <location>
        <begin position="121"/>
        <end position="130"/>
    </location>
</feature>
<evidence type="ECO:0000313" key="2">
    <source>
        <dbReference type="EMBL" id="CAF1991682.1"/>
    </source>
</evidence>
<organism evidence="2 3">
    <name type="scientific">Rotaria magnacalcarata</name>
    <dbReference type="NCBI Taxonomy" id="392030"/>
    <lineage>
        <taxon>Eukaryota</taxon>
        <taxon>Metazoa</taxon>
        <taxon>Spiralia</taxon>
        <taxon>Gnathifera</taxon>
        <taxon>Rotifera</taxon>
        <taxon>Eurotatoria</taxon>
        <taxon>Bdelloidea</taxon>
        <taxon>Philodinida</taxon>
        <taxon>Philodinidae</taxon>
        <taxon>Rotaria</taxon>
    </lineage>
</organism>
<reference evidence="2" key="1">
    <citation type="submission" date="2021-02" db="EMBL/GenBank/DDBJ databases">
        <authorList>
            <person name="Nowell W R."/>
        </authorList>
    </citation>
    <scope>NUCLEOTIDE SEQUENCE</scope>
</reference>
<gene>
    <name evidence="2" type="ORF">XDN619_LOCUS2882</name>
</gene>
<protein>
    <submittedName>
        <fullName evidence="2">Uncharacterized protein</fullName>
    </submittedName>
</protein>
<dbReference type="EMBL" id="CAJNRG010000256">
    <property type="protein sequence ID" value="CAF1991682.1"/>
    <property type="molecule type" value="Genomic_DNA"/>
</dbReference>
<feature type="region of interest" description="Disordered" evidence="1">
    <location>
        <begin position="84"/>
        <end position="141"/>
    </location>
</feature>
<proteinExistence type="predicted"/>
<dbReference type="Proteomes" id="UP000663887">
    <property type="component" value="Unassembled WGS sequence"/>
</dbReference>
<feature type="compositionally biased region" description="Polar residues" evidence="1">
    <location>
        <begin position="97"/>
        <end position="108"/>
    </location>
</feature>
<evidence type="ECO:0000313" key="3">
    <source>
        <dbReference type="Proteomes" id="UP000663887"/>
    </source>
</evidence>
<name>A0A816MFV5_9BILA</name>
<dbReference type="PANTHER" id="PTHR46601">
    <property type="entry name" value="ULP_PROTEASE DOMAIN-CONTAINING PROTEIN"/>
    <property type="match status" value="1"/>
</dbReference>
<dbReference type="AlphaFoldDB" id="A0A816MFV5"/>
<sequence length="746" mass="85697">MLIDWCAHPVAHLSTTKLGCRPSHPRGDRRLHAELPRHISETYGMIDETGQFLTGYLLCRICYEKEYAIYNATKSHQQNMGEYGGEVMDVDDENTENPRQLHSTTNDLSMADYQMNEKLESSTPESFTGSEDSDDSEHGYRQQQAKHILNKVFQALSITPILDTRNTGALKRDVTRAIQGIRKLADELCHVPSTKTLKSNVTLLTTEENVSLIDGLTRLFDSSDYDDQVRLLTLSPPTWGRVQIENFFFCNEWQSRRALEIRGSFGILATPTNFSGNPRINPLLVDEIQAFYQEDIISRQTSNKKDVIHVKKQPIPVRFMNFTVGQAYAVFLKKLKDRDSLESVSRGMFYSLKPKCVKILKPHDVCACIYHENFDFLIQGWNKMGLTKIESKMLISDLVCHSPTEECFFNECRQCRDNQPSEYLKHFLNNQISLFDDCSWMIWRKSVSSTEKSNGENSNADKKILLQKNIGSVEDLLEEFDCQWKTYVKHSYITSQQSSYIKMIKDQADEHETIVVHMDFAENHTLLAQNEIMQAHWTNQQATLFTVHIKTAKEKHHSLIIISDYLAHDVEFVHTAQSIISDYVQSIYPTVKRLNYVSDGAPQHFKNNKSILNLTYHQVDFGIPASWSFSATAHGKGAVDGIGAAVKYRATRRVLSGTTSDAILTPEDLYKFTQSDSSMNVFYMDQKRIKNHCEKYQLLNRWNRDKPEGWINQIRSQHQFDPVGIKKVRCRLTSTSQITQIDSLID</sequence>
<evidence type="ECO:0000256" key="1">
    <source>
        <dbReference type="SAM" id="MobiDB-lite"/>
    </source>
</evidence>
<accession>A0A816MFV5</accession>
<comment type="caution">
    <text evidence="2">The sequence shown here is derived from an EMBL/GenBank/DDBJ whole genome shotgun (WGS) entry which is preliminary data.</text>
</comment>